<name>A0A1I7ZG46_9BILA</name>
<dbReference type="AlphaFoldDB" id="A0A1I7ZG46"/>
<sequence length="128" mass="14224">MLMGSLSCASRDSFYFVGLKYARSPRFHPLSRLSHCLLQQQEYPELTVRIDNRPQSAFNLLPNQHNICPSYYYRGPSTAALHPPSLASSSTHCTQVHVRPSDCAPEPAPSPLHFFSKTPIPSTPPACV</sequence>
<keyword evidence="1" id="KW-1185">Reference proteome</keyword>
<accession>A0A1I7ZG46</accession>
<dbReference type="WBParaSite" id="L893_g25993.t1">
    <property type="protein sequence ID" value="L893_g25993.t1"/>
    <property type="gene ID" value="L893_g25993"/>
</dbReference>
<proteinExistence type="predicted"/>
<organism evidence="1 2">
    <name type="scientific">Steinernema glaseri</name>
    <dbReference type="NCBI Taxonomy" id="37863"/>
    <lineage>
        <taxon>Eukaryota</taxon>
        <taxon>Metazoa</taxon>
        <taxon>Ecdysozoa</taxon>
        <taxon>Nematoda</taxon>
        <taxon>Chromadorea</taxon>
        <taxon>Rhabditida</taxon>
        <taxon>Tylenchina</taxon>
        <taxon>Panagrolaimomorpha</taxon>
        <taxon>Strongyloidoidea</taxon>
        <taxon>Steinernematidae</taxon>
        <taxon>Steinernema</taxon>
    </lineage>
</organism>
<evidence type="ECO:0000313" key="2">
    <source>
        <dbReference type="WBParaSite" id="L893_g25993.t1"/>
    </source>
</evidence>
<evidence type="ECO:0000313" key="1">
    <source>
        <dbReference type="Proteomes" id="UP000095287"/>
    </source>
</evidence>
<protein>
    <submittedName>
        <fullName evidence="2">Uncharacterized protein</fullName>
    </submittedName>
</protein>
<dbReference type="Proteomes" id="UP000095287">
    <property type="component" value="Unplaced"/>
</dbReference>
<reference evidence="2" key="1">
    <citation type="submission" date="2016-11" db="UniProtKB">
        <authorList>
            <consortium name="WormBaseParasite"/>
        </authorList>
    </citation>
    <scope>IDENTIFICATION</scope>
</reference>